<dbReference type="GO" id="GO:0043041">
    <property type="term" value="P:amino acid activation for nonribosomal peptide biosynthetic process"/>
    <property type="evidence" value="ECO:0007669"/>
    <property type="project" value="TreeGrafter"/>
</dbReference>
<evidence type="ECO:0000256" key="4">
    <source>
        <dbReference type="ARBA" id="ARBA00022553"/>
    </source>
</evidence>
<dbReference type="Gene3D" id="3.40.50.980">
    <property type="match status" value="4"/>
</dbReference>
<dbReference type="InterPro" id="IPR009081">
    <property type="entry name" value="PP-bd_ACP"/>
</dbReference>
<dbReference type="NCBIfam" id="NF003417">
    <property type="entry name" value="PRK04813.1"/>
    <property type="match status" value="2"/>
</dbReference>
<dbReference type="PROSITE" id="PS00012">
    <property type="entry name" value="PHOSPHOPANTETHEINE"/>
    <property type="match status" value="1"/>
</dbReference>
<dbReference type="InterPro" id="IPR010071">
    <property type="entry name" value="AA_adenyl_dom"/>
</dbReference>
<dbReference type="PROSITE" id="PS50075">
    <property type="entry name" value="CARRIER"/>
    <property type="match status" value="2"/>
</dbReference>
<comment type="caution">
    <text evidence="6">The sequence shown here is derived from an EMBL/GenBank/DDBJ whole genome shotgun (WGS) entry which is preliminary data.</text>
</comment>
<evidence type="ECO:0000256" key="1">
    <source>
        <dbReference type="ARBA" id="ARBA00001957"/>
    </source>
</evidence>
<gene>
    <name evidence="6" type="ORF">C5470_21200</name>
</gene>
<feature type="non-terminal residue" evidence="6">
    <location>
        <position position="1"/>
    </location>
</feature>
<dbReference type="FunFam" id="2.30.38.10:FF:000001">
    <property type="entry name" value="Non-ribosomal peptide synthetase PvdI"/>
    <property type="match status" value="2"/>
</dbReference>
<dbReference type="Pfam" id="PF00501">
    <property type="entry name" value="AMP-binding"/>
    <property type="match status" value="2"/>
</dbReference>
<dbReference type="RefSeq" id="WP_166291681.1">
    <property type="nucleotide sequence ID" value="NZ_CAWPIE010000058.1"/>
</dbReference>
<dbReference type="SUPFAM" id="SSF56801">
    <property type="entry name" value="Acetyl-CoA synthetase-like"/>
    <property type="match status" value="2"/>
</dbReference>
<dbReference type="GO" id="GO:0031177">
    <property type="term" value="F:phosphopantetheine binding"/>
    <property type="evidence" value="ECO:0007669"/>
    <property type="project" value="InterPro"/>
</dbReference>
<evidence type="ECO:0000259" key="5">
    <source>
        <dbReference type="PROSITE" id="PS50075"/>
    </source>
</evidence>
<evidence type="ECO:0000256" key="2">
    <source>
        <dbReference type="ARBA" id="ARBA00006432"/>
    </source>
</evidence>
<keyword evidence="3" id="KW-0596">Phosphopantetheine</keyword>
<dbReference type="FunFam" id="1.10.1200.10:FF:000005">
    <property type="entry name" value="Nonribosomal peptide synthetase 1"/>
    <property type="match status" value="2"/>
</dbReference>
<dbReference type="NCBIfam" id="TIGR01733">
    <property type="entry name" value="AA-adenyl-dom"/>
    <property type="match status" value="2"/>
</dbReference>
<dbReference type="InterPro" id="IPR020845">
    <property type="entry name" value="AMP-binding_CS"/>
</dbReference>
<dbReference type="Gene3D" id="3.30.559.30">
    <property type="entry name" value="Nonribosomal peptide synthetase, condensation domain"/>
    <property type="match status" value="1"/>
</dbReference>
<dbReference type="InterPro" id="IPR036736">
    <property type="entry name" value="ACP-like_sf"/>
</dbReference>
<protein>
    <submittedName>
        <fullName evidence="6">Non-ribosomal peptide synthetase</fullName>
    </submittedName>
</protein>
<feature type="domain" description="Carrier" evidence="5">
    <location>
        <begin position="487"/>
        <end position="561"/>
    </location>
</feature>
<dbReference type="InterPro" id="IPR000873">
    <property type="entry name" value="AMP-dep_synth/lig_dom"/>
</dbReference>
<dbReference type="InterPro" id="IPR045851">
    <property type="entry name" value="AMP-bd_C_sf"/>
</dbReference>
<reference evidence="6 7" key="1">
    <citation type="submission" date="2018-02" db="EMBL/GenBank/DDBJ databases">
        <authorList>
            <person name="Machado R.A."/>
        </authorList>
    </citation>
    <scope>NUCLEOTIDE SEQUENCE [LARGE SCALE GENOMIC DNA]</scope>
    <source>
        <strain evidence="6 7">DSM 23271</strain>
    </source>
</reference>
<dbReference type="FunFam" id="3.40.50.980:FF:000001">
    <property type="entry name" value="Non-ribosomal peptide synthetase"/>
    <property type="match status" value="2"/>
</dbReference>
<keyword evidence="7" id="KW-1185">Reference proteome</keyword>
<dbReference type="InterPro" id="IPR001242">
    <property type="entry name" value="Condensation_dom"/>
</dbReference>
<evidence type="ECO:0000256" key="3">
    <source>
        <dbReference type="ARBA" id="ARBA00022450"/>
    </source>
</evidence>
<dbReference type="CDD" id="cd05930">
    <property type="entry name" value="A_NRPS"/>
    <property type="match status" value="2"/>
</dbReference>
<dbReference type="SUPFAM" id="SSF47336">
    <property type="entry name" value="ACP-like"/>
    <property type="match status" value="2"/>
</dbReference>
<dbReference type="PANTHER" id="PTHR45527:SF1">
    <property type="entry name" value="FATTY ACID SYNTHASE"/>
    <property type="match status" value="1"/>
</dbReference>
<dbReference type="Pfam" id="PF13193">
    <property type="entry name" value="AMP-binding_C"/>
    <property type="match status" value="2"/>
</dbReference>
<dbReference type="SUPFAM" id="SSF52777">
    <property type="entry name" value="CoA-dependent acyltransferases"/>
    <property type="match status" value="2"/>
</dbReference>
<dbReference type="PROSITE" id="PS00455">
    <property type="entry name" value="AMP_BINDING"/>
    <property type="match status" value="2"/>
</dbReference>
<keyword evidence="4" id="KW-0597">Phosphoprotein</keyword>
<evidence type="ECO:0000313" key="7">
    <source>
        <dbReference type="Proteomes" id="UP000547931"/>
    </source>
</evidence>
<dbReference type="InterPro" id="IPR006162">
    <property type="entry name" value="Ppantetheine_attach_site"/>
</dbReference>
<dbReference type="GO" id="GO:0003824">
    <property type="term" value="F:catalytic activity"/>
    <property type="evidence" value="ECO:0007669"/>
    <property type="project" value="InterPro"/>
</dbReference>
<dbReference type="InterPro" id="IPR020806">
    <property type="entry name" value="PKS_PP-bd"/>
</dbReference>
<dbReference type="FunFam" id="3.40.50.12780:FF:000012">
    <property type="entry name" value="Non-ribosomal peptide synthetase"/>
    <property type="match status" value="1"/>
</dbReference>
<dbReference type="Proteomes" id="UP000547931">
    <property type="component" value="Unassembled WGS sequence"/>
</dbReference>
<dbReference type="Pfam" id="PF00668">
    <property type="entry name" value="Condensation"/>
    <property type="match status" value="1"/>
</dbReference>
<comment type="cofactor">
    <cofactor evidence="1">
        <name>pantetheine 4'-phosphate</name>
        <dbReference type="ChEBI" id="CHEBI:47942"/>
    </cofactor>
</comment>
<dbReference type="GO" id="GO:0044550">
    <property type="term" value="P:secondary metabolite biosynthetic process"/>
    <property type="evidence" value="ECO:0007669"/>
    <property type="project" value="UniProtKB-ARBA"/>
</dbReference>
<dbReference type="Pfam" id="PF00550">
    <property type="entry name" value="PP-binding"/>
    <property type="match status" value="2"/>
</dbReference>
<organism evidence="6 7">
    <name type="scientific">Photorhabdus stackebrandtii</name>
    <dbReference type="NCBI Taxonomy" id="1123042"/>
    <lineage>
        <taxon>Bacteria</taxon>
        <taxon>Pseudomonadati</taxon>
        <taxon>Pseudomonadota</taxon>
        <taxon>Gammaproteobacteria</taxon>
        <taxon>Enterobacterales</taxon>
        <taxon>Morganellaceae</taxon>
        <taxon>Photorhabdus</taxon>
    </lineage>
</organism>
<accession>A0A7X5TM36</accession>
<comment type="similarity">
    <text evidence="2">Belongs to the ATP-dependent AMP-binding enzyme family.</text>
</comment>
<dbReference type="Gene3D" id="3.30.300.30">
    <property type="match status" value="2"/>
</dbReference>
<dbReference type="CDD" id="cd19544">
    <property type="entry name" value="E-C_NRPS"/>
    <property type="match status" value="1"/>
</dbReference>
<dbReference type="Gene3D" id="1.10.1200.10">
    <property type="entry name" value="ACP-like"/>
    <property type="match status" value="2"/>
</dbReference>
<dbReference type="InterPro" id="IPR025110">
    <property type="entry name" value="AMP-bd_C"/>
</dbReference>
<dbReference type="PANTHER" id="PTHR45527">
    <property type="entry name" value="NONRIBOSOMAL PEPTIDE SYNTHETASE"/>
    <property type="match status" value="1"/>
</dbReference>
<proteinExistence type="inferred from homology"/>
<feature type="domain" description="Carrier" evidence="5">
    <location>
        <begin position="1563"/>
        <end position="1638"/>
    </location>
</feature>
<sequence>SLSYGELNRCANQLAHHLIALGVQLDDRVAICVERSPAMVVGLLGTLKAGGAYVPLDPAYPTERLAYMLADAAPVVLLTQTSLVEKLGKGLPTVLLDTPACNTCADNNPVVRALTPHHLAYVIYTSGSTGQPKGVMVEHHGFKNYLQWALSHYVTAGQIDSIVSSSFAFDATVTSIYLPLLCGGKIRLIREGQELTELAPSLLSTSMDSSTLVKITPTHLAAIGQELLAAKWTCPAHCFIVGGEALTHSIVALWRELSPESRIVNEYGPTETVVGCITFDTHNQDNITDNVPIGQPIANTRIYILDAQGQPVPLGVPGEIYIGGAGVARGYLNRPALTAERFIPDSFSAELDARLYKTGDLGRWLPDGNIEYLGRNDFQVKLRGFRIELGEIESRLVQCSGVREAVVIAREDIVGEKRLVAYLRSQSGVELVPAELRQQLAQHLTDYMLPSAFVTLETFPLTPNGKLDRKALPDPEQSAVATRGYEAPEGELETLLVQIWQELLGLERVGRHDHFFELGGHSLMAVSLIERLRVLGQTLDVRSIFSAPILSEMALAIQALQEMPAFIVPPNCISKDCVVLTPDLLPLVALSQTDLDTIVDTVPGGGANVQDIYPLAPLQEGILFHHRLQEKGDTYLLNSLVAFDSRTRLDAFLSALQHVIDRHDILRTAICWQGLSQPVQVVWRQAPLSVNTFVPASENNVLAQLQDHIDPRQRRLNLSQAPLLTADIAHDPASHEWLLALSFHHLIGDHMTLTLIVDEIRLLLQGRIGELPNSLPYRNFIAQTLSVPVSVHEGYFRAQLADVDTPTAPFGLLNVQGDGGDITETRLLLDTKLAQAIRNQARHLGISPSVIFHVAWAQVLAQTSGCDDVVFGSVLLGRLQGSVGADRVMGMFINTLPLRVSLANRSVLEVVQATYRNLTTLLEHEQAPLALAQRCSGVMPPMPLFGALLNYRHSQPDADDTAWDGMRLLATEERTNYPLILSVDDLGEGFNLVAQTISGINPTRVTNYLVTAISGLIEALATESQRTILDLPILPDTERQQILVGFNNTEADFPKEVLLHELFEQQVVRTPDATAVVFEESTLSYGELNRRANRLAHHLLALGIRPDDRVAICIERSLEMMVGLLGILKAGAAYVPLDPAYPAERLTYMLEDAAPMALLTQTGLLETLDSHLPTIVLDARGSSVLDNGPAENLAAQVLGLTSRHLAYVIYTSGSTGKPKGVMIEHSNIVNFLCSMSKEPGITEEDVLLSITSLSFDISILELFLPLLTGARIILATQAQATNAQQLAALIAHHNVSFMQATPSTWRMLLQMPTFSLPTKFKVLCGGEALPEKLATQLLQQVPTLWNLYGPTETTVWSALNGLTRTSSYIGHPIANTQIYILDTQGQPVPLGVAGEIHIGGVGVARGYLNRPALTAERFIPDLFSTASDARMYKTGDLGRWLSDGSIEYLGRNDFQLKLRGFRIELGEIEARLAQCSGVREAVVIAREDIPGDTRLVAYLLPQPDAELVPAELRQQLVQHLAEYMLPSAFVTLESFPLTPNGKLDRKSLPAPEQSAVAVRGYEVPIGEMETMLAQIWQDLLGLERVGRHDHFFEIGGHSLMVVQLVTRIQTEFLIDIPIVSIFQFPKLSELAEVILSAQMSSAWGNDVESVKSDLDSMSIEELMAILDGDTN</sequence>
<dbReference type="GO" id="GO:0005737">
    <property type="term" value="C:cytoplasm"/>
    <property type="evidence" value="ECO:0007669"/>
    <property type="project" value="TreeGrafter"/>
</dbReference>
<dbReference type="Gene3D" id="3.30.559.10">
    <property type="entry name" value="Chloramphenicol acetyltransferase-like domain"/>
    <property type="match status" value="1"/>
</dbReference>
<dbReference type="Gene3D" id="2.30.38.10">
    <property type="entry name" value="Luciferase, Domain 3"/>
    <property type="match status" value="2"/>
</dbReference>
<dbReference type="FunFam" id="3.30.300.30:FF:000010">
    <property type="entry name" value="Enterobactin synthetase component F"/>
    <property type="match status" value="2"/>
</dbReference>
<dbReference type="InterPro" id="IPR023213">
    <property type="entry name" value="CAT-like_dom_sf"/>
</dbReference>
<dbReference type="SMART" id="SM00823">
    <property type="entry name" value="PKS_PP"/>
    <property type="match status" value="2"/>
</dbReference>
<dbReference type="EMBL" id="PUJV01000058">
    <property type="protein sequence ID" value="NHB98701.1"/>
    <property type="molecule type" value="Genomic_DNA"/>
</dbReference>
<name>A0A7X5TM36_9GAMM</name>
<evidence type="ECO:0000313" key="6">
    <source>
        <dbReference type="EMBL" id="NHB98701.1"/>
    </source>
</evidence>